<dbReference type="Pfam" id="PF23387">
    <property type="entry name" value="TPR_IFT80_172"/>
    <property type="match status" value="1"/>
</dbReference>
<dbReference type="GO" id="GO:0005930">
    <property type="term" value="C:axoneme"/>
    <property type="evidence" value="ECO:0007669"/>
    <property type="project" value="TreeGrafter"/>
</dbReference>
<protein>
    <submittedName>
        <fullName evidence="11">IFT172</fullName>
    </submittedName>
</protein>
<dbReference type="Gene3D" id="2.130.10.10">
    <property type="entry name" value="YVTN repeat-like/Quinoprotein amine dehydrogenase"/>
    <property type="match status" value="1"/>
</dbReference>
<dbReference type="Gene3D" id="1.25.40.470">
    <property type="match status" value="3"/>
</dbReference>
<comment type="similarity">
    <text evidence="8">Belongs to the IFT172 family.</text>
</comment>
<dbReference type="InterPro" id="IPR001680">
    <property type="entry name" value="WD40_rpt"/>
</dbReference>
<keyword evidence="4" id="KW-0677">Repeat</keyword>
<comment type="subcellular location">
    <subcellularLocation>
        <location evidence="1">Cell projection</location>
        <location evidence="1">Cilium</location>
    </subcellularLocation>
</comment>
<evidence type="ECO:0000256" key="7">
    <source>
        <dbReference type="ARBA" id="ARBA00023273"/>
    </source>
</evidence>
<evidence type="ECO:0000256" key="6">
    <source>
        <dbReference type="ARBA" id="ARBA00023069"/>
    </source>
</evidence>
<feature type="domain" description="IFT80/172/WDR35 TPR" evidence="9">
    <location>
        <begin position="652"/>
        <end position="727"/>
    </location>
</feature>
<dbReference type="GO" id="GO:0042073">
    <property type="term" value="P:intraciliary transport"/>
    <property type="evidence" value="ECO:0007669"/>
    <property type="project" value="TreeGrafter"/>
</dbReference>
<evidence type="ECO:0000313" key="11">
    <source>
        <dbReference type="EMBL" id="CAF3002686.1"/>
    </source>
</evidence>
<keyword evidence="7" id="KW-0966">Cell projection</keyword>
<reference evidence="11" key="1">
    <citation type="submission" date="2021-02" db="EMBL/GenBank/DDBJ databases">
        <authorList>
            <person name="Bekaert M."/>
        </authorList>
    </citation>
    <scope>NUCLEOTIDE SEQUENCE</scope>
    <source>
        <strain evidence="11">IoA-00</strain>
    </source>
</reference>
<dbReference type="Proteomes" id="UP000675881">
    <property type="component" value="Chromosome 7"/>
</dbReference>
<dbReference type="GO" id="GO:0036064">
    <property type="term" value="C:ciliary basal body"/>
    <property type="evidence" value="ECO:0007669"/>
    <property type="project" value="TreeGrafter"/>
</dbReference>
<dbReference type="InterPro" id="IPR011990">
    <property type="entry name" value="TPR-like_helical_dom_sf"/>
</dbReference>
<gene>
    <name evidence="11" type="ORF">LSAA_13131</name>
</gene>
<evidence type="ECO:0000313" key="12">
    <source>
        <dbReference type="Proteomes" id="UP000675881"/>
    </source>
</evidence>
<keyword evidence="5" id="KW-0802">TPR repeat</keyword>
<evidence type="ECO:0000256" key="3">
    <source>
        <dbReference type="ARBA" id="ARBA00022574"/>
    </source>
</evidence>
<accession>A0A7R8D268</accession>
<sequence>MKNLLECQDGAAKINCLTWSPNNLKLAVCTADRVILLFDETGEKRDKFSTKPADPKYGKRSYSVRGLQFSPDSTKLAVGQTDNIVFVYKVGEDWKDKKVICNKFVQTSAVTCLAWPSQGPIVIGLADGKIRTAHTKNNKASTMYSTDSFTVAIAVNSAGTGFLSGHLDGSIVRFYVAEDSNAYPQGKVMIHGNPPYALSWTHNHIVVAGCDKKVVFYSQEGNMFQQFDYFRDKNEKEFTVSISSPAGQAVCIGSFNRIRIYAWNNHKNLWEEKIAKEMPNVYTITALDWKCDGSRIVSGSLCGGVELFESVLRRSPLMKRARGVILKSIYGHDIEDVRIMGGDNYIIARTPETMLLGDMNKNLLSEIPWMNSGGNEKFYFESNNVCMVFNAGELNLVEYGKNELIGSVRTEFMNPHLISVRINERRQKGVENNKKLAYLLDLKTIALEDLVFGYSLGQITHDSKIDWLELNETGQRLLFRDKRSRLNLVDIETMYKTSILNFCTFVQWVPGSDVVVAQSRDQMGVWYNIDSPERVTLFPIKGDVVEVLREDGKTEVIVQEGHHQLSYQLDEGLIEFGTALDDGDFNRAITYLESLEMSPGKLYLSEKCCAALGDVSKAKYLRETLNLADAHAVINEESGLQSDGMDSPDVWARLCILDKQFKAAEGIYLEQNKLDEAIGMYTRLNMWEEALNLAEVKGHPELDTLRNTHFKWLLETGQEEKAGSIKESEDKYMDALNLYLRAGLATRASRLVQSHNNLIEDSDTVDRVTSALLRGEFYEQAGEFFEKTRQDDKALDCFRKGQSFNRAVELARYLFPSEVVVLEEEWGDYLVSNKQLDAAINHYIEAGRTLKALEAAINAKQWNKAVQIISVIDDGESGELNKYYFKLGGHYASIKEYKMAETFYLKGGMEKIAIEMYNSVAKWEEAHSLASRFMDTNEVTDMYVDQAQKLEEDGRFKEAEKLYISVREPDFAISMYKKKQRQYDNMVRLVEAYHPDLVNSTHVHLAQELEQEGNHRAAEQHFLQAGDWKSVVHMYRGNDLWEEAYRVAQNKGGANAAKQVAFLWAKTLGGESAVKLLNKFGILEDGIEYACESYHFEFAFELAKLGAVEKTIDIHYKFAMALEDDGKFKEAEDEFVKAKRPKEAVLMYVHNQDWESAQRVAEEHDQSSVAEVLVGQAKVAFESKDFPKFESLLLRAKKSELAIKLYKSSDMWADALRVCREYSPHNLTELQREYDSISSNDKNKNMDGLISQALQWESNGDYERAIEFSSAWTSAAELAVKFLDISKAENVAKIVGPKLVGIQSYNPAAQMYLSIEMINEAIDVFIKAGEWGKAKKVAKELEPRLESYIDQRYKDFLKNEGKAEQLVSVDLNSALDIYVEQGNWSKALDTASTHGPEILHKYIALYATQLIRSQQSVNALHLYKKFGTPANPQNFNIYKKISMDIFSLKKCDFDTWSMLRDVLYDLSDNINKAPSSISKAAHEDFKLLLLISHFGTLRSVCQNHQQLKEISTKLSISLLRYSDVIPADKAFYEAGTDCREIGWDNMAFVFLNRYLDLYEAMEEGSLDMLDNSDFVDTDVPFQVPLPETPYLSESEHDRIKEWVLAVSMDQKVEQQLPLDERMTYEASLVAVGTGVISPTCIITGYPVLGNKIEFSHGMVANKEDWNKFVMTSKMITDNDIQNIIQFLSSWSGMGNLTPGFAFQ</sequence>
<evidence type="ECO:0000256" key="1">
    <source>
        <dbReference type="ARBA" id="ARBA00004138"/>
    </source>
</evidence>
<dbReference type="Pfam" id="PF00400">
    <property type="entry name" value="WD40"/>
    <property type="match status" value="1"/>
</dbReference>
<evidence type="ECO:0000256" key="8">
    <source>
        <dbReference type="ARBA" id="ARBA00038130"/>
    </source>
</evidence>
<proteinExistence type="inferred from homology"/>
<name>A0A7R8D268_LEPSM</name>
<dbReference type="InterPro" id="IPR015943">
    <property type="entry name" value="WD40/YVTN_repeat-like_dom_sf"/>
</dbReference>
<dbReference type="OrthoDB" id="2186662at2759"/>
<dbReference type="PANTHER" id="PTHR15722:SF2">
    <property type="entry name" value="INTRAFLAGELLAR TRANSPORT PROTEIN 172 HOMOLOG"/>
    <property type="match status" value="1"/>
</dbReference>
<dbReference type="FunFam" id="1.25.40.470:FF:000013">
    <property type="entry name" value="intraflagellar transport protein 172 homolog"/>
    <property type="match status" value="1"/>
</dbReference>
<dbReference type="SUPFAM" id="SSF50978">
    <property type="entry name" value="WD40 repeat-like"/>
    <property type="match status" value="2"/>
</dbReference>
<dbReference type="FunFam" id="1.25.40.470:FF:000012">
    <property type="entry name" value="intraflagellar transport protein 172 homolog"/>
    <property type="match status" value="1"/>
</dbReference>
<dbReference type="SUPFAM" id="SSF48452">
    <property type="entry name" value="TPR-like"/>
    <property type="match status" value="1"/>
</dbReference>
<dbReference type="InterPro" id="IPR056168">
    <property type="entry name" value="TPR_IF140/IFT172/WDR19"/>
</dbReference>
<dbReference type="FunFam" id="2.130.10.10:FF:002910">
    <property type="entry name" value="Predicted protein"/>
    <property type="match status" value="1"/>
</dbReference>
<dbReference type="GO" id="GO:0030992">
    <property type="term" value="C:intraciliary transport particle B"/>
    <property type="evidence" value="ECO:0007669"/>
    <property type="project" value="TreeGrafter"/>
</dbReference>
<dbReference type="InterPro" id="IPR056157">
    <property type="entry name" value="TPR_IFT80_172_dom"/>
</dbReference>
<feature type="domain" description="IF140/IFT172/WDR19 TPR" evidence="10">
    <location>
        <begin position="899"/>
        <end position="1209"/>
    </location>
</feature>
<dbReference type="EMBL" id="HG994586">
    <property type="protein sequence ID" value="CAF3002686.1"/>
    <property type="molecule type" value="Genomic_DNA"/>
</dbReference>
<dbReference type="PANTHER" id="PTHR15722">
    <property type="entry name" value="IFT140/172-RELATED"/>
    <property type="match status" value="1"/>
</dbReference>
<evidence type="ECO:0000256" key="5">
    <source>
        <dbReference type="ARBA" id="ARBA00022803"/>
    </source>
</evidence>
<evidence type="ECO:0000259" key="10">
    <source>
        <dbReference type="Pfam" id="PF24762"/>
    </source>
</evidence>
<evidence type="ECO:0000256" key="2">
    <source>
        <dbReference type="ARBA" id="ARBA00022473"/>
    </source>
</evidence>
<dbReference type="InterPro" id="IPR036322">
    <property type="entry name" value="WD40_repeat_dom_sf"/>
</dbReference>
<keyword evidence="6" id="KW-0969">Cilium</keyword>
<keyword evidence="2" id="KW-0217">Developmental protein</keyword>
<evidence type="ECO:0000259" key="9">
    <source>
        <dbReference type="Pfam" id="PF23387"/>
    </source>
</evidence>
<organism evidence="11 12">
    <name type="scientific">Lepeophtheirus salmonis</name>
    <name type="common">Salmon louse</name>
    <name type="synonym">Caligus salmonis</name>
    <dbReference type="NCBI Taxonomy" id="72036"/>
    <lineage>
        <taxon>Eukaryota</taxon>
        <taxon>Metazoa</taxon>
        <taxon>Ecdysozoa</taxon>
        <taxon>Arthropoda</taxon>
        <taxon>Crustacea</taxon>
        <taxon>Multicrustacea</taxon>
        <taxon>Hexanauplia</taxon>
        <taxon>Copepoda</taxon>
        <taxon>Siphonostomatoida</taxon>
        <taxon>Caligidae</taxon>
        <taxon>Lepeophtheirus</taxon>
    </lineage>
</organism>
<dbReference type="Pfam" id="PF24762">
    <property type="entry name" value="TPR_IF140-IFT172"/>
    <property type="match status" value="1"/>
</dbReference>
<keyword evidence="12" id="KW-1185">Reference proteome</keyword>
<keyword evidence="3" id="KW-0853">WD repeat</keyword>
<dbReference type="SMART" id="SM00320">
    <property type="entry name" value="WD40"/>
    <property type="match status" value="6"/>
</dbReference>
<evidence type="ECO:0000256" key="4">
    <source>
        <dbReference type="ARBA" id="ARBA00022737"/>
    </source>
</evidence>